<dbReference type="InParanoid" id="G3PHY0"/>
<dbReference type="Pfam" id="PF15750">
    <property type="entry name" value="UBZ_FAAP20"/>
    <property type="match status" value="1"/>
</dbReference>
<protein>
    <recommendedName>
        <fullName evidence="2">UBZ2-type domain-containing protein</fullName>
    </recommendedName>
</protein>
<sequence>MKLDEELWWCELSRDVAPLPGPDRPATPPPSHSGRRGEEEAPPLQALPQRPRPSSHSSSPGPSTAGGHERRTGAQQEEGAGPLSNQEASRGSLQEEELQPHVAGGGGGGRLQSCPMCLVVFPDGFTQMDCDGHLAQCLSEVNVDVTW</sequence>
<organism evidence="3">
    <name type="scientific">Gasterosteus aculeatus</name>
    <name type="common">Three-spined stickleback</name>
    <dbReference type="NCBI Taxonomy" id="69293"/>
    <lineage>
        <taxon>Eukaryota</taxon>
        <taxon>Metazoa</taxon>
        <taxon>Chordata</taxon>
        <taxon>Craniata</taxon>
        <taxon>Vertebrata</taxon>
        <taxon>Euteleostomi</taxon>
        <taxon>Actinopterygii</taxon>
        <taxon>Neopterygii</taxon>
        <taxon>Teleostei</taxon>
        <taxon>Neoteleostei</taxon>
        <taxon>Acanthomorphata</taxon>
        <taxon>Eupercaria</taxon>
        <taxon>Perciformes</taxon>
        <taxon>Cottioidei</taxon>
        <taxon>Gasterosteales</taxon>
        <taxon>Gasterosteidae</taxon>
        <taxon>Gasterosteus</taxon>
    </lineage>
</organism>
<dbReference type="InterPro" id="IPR052689">
    <property type="entry name" value="FA_core_complex_assoc"/>
</dbReference>
<accession>G3PHY0</accession>
<dbReference type="eggNOG" id="ENOG502TDQH">
    <property type="taxonomic scope" value="Eukaryota"/>
</dbReference>
<reference evidence="3" key="1">
    <citation type="submission" date="2006-01" db="EMBL/GenBank/DDBJ databases">
        <authorList>
            <person name="Lindblad-Toh K."/>
            <person name="Mauceli E."/>
            <person name="Grabherr M."/>
            <person name="Chang J.L."/>
            <person name="Lander E.S."/>
        </authorList>
    </citation>
    <scope>NUCLEOTIDE SEQUENCE [LARGE SCALE GENOMIC DNA]</scope>
</reference>
<dbReference type="STRING" id="69293.ENSGACP00000017206"/>
<feature type="compositionally biased region" description="Pro residues" evidence="1">
    <location>
        <begin position="19"/>
        <end position="31"/>
    </location>
</feature>
<feature type="compositionally biased region" description="Polar residues" evidence="1">
    <location>
        <begin position="83"/>
        <end position="92"/>
    </location>
</feature>
<reference evidence="3" key="2">
    <citation type="submission" date="2024-04" db="UniProtKB">
        <authorList>
            <consortium name="Ensembl"/>
        </authorList>
    </citation>
    <scope>IDENTIFICATION</scope>
</reference>
<dbReference type="Bgee" id="ENSGACG00000013014">
    <property type="expression patterns" value="Expressed in testis and 12 other cell types or tissues"/>
</dbReference>
<dbReference type="AlphaFoldDB" id="G3PHY0"/>
<feature type="compositionally biased region" description="Low complexity" evidence="1">
    <location>
        <begin position="42"/>
        <end position="63"/>
    </location>
</feature>
<evidence type="ECO:0000256" key="1">
    <source>
        <dbReference type="SAM" id="MobiDB-lite"/>
    </source>
</evidence>
<evidence type="ECO:0000259" key="2">
    <source>
        <dbReference type="PROSITE" id="PS51906"/>
    </source>
</evidence>
<dbReference type="GO" id="GO:0043240">
    <property type="term" value="C:Fanconi anaemia nuclear complex"/>
    <property type="evidence" value="ECO:0007669"/>
    <property type="project" value="TreeGrafter"/>
</dbReference>
<evidence type="ECO:0000313" key="3">
    <source>
        <dbReference type="Ensembl" id="ENSGACP00000017206.1"/>
    </source>
</evidence>
<feature type="region of interest" description="Disordered" evidence="1">
    <location>
        <begin position="14"/>
        <end position="109"/>
    </location>
</feature>
<dbReference type="GO" id="GO:0043130">
    <property type="term" value="F:ubiquitin binding"/>
    <property type="evidence" value="ECO:0007669"/>
    <property type="project" value="InterPro"/>
</dbReference>
<dbReference type="Ensembl" id="ENSGACT00000017240.1">
    <property type="protein sequence ID" value="ENSGACP00000017206.1"/>
    <property type="gene ID" value="ENSGACG00000013014.1"/>
</dbReference>
<feature type="domain" description="UBZ2-type" evidence="2">
    <location>
        <begin position="111"/>
        <end position="147"/>
    </location>
</feature>
<proteinExistence type="predicted"/>
<dbReference type="PANTHER" id="PTHR37862:SF1">
    <property type="entry name" value="FANCONI ANEMIA CORE COMPLEX-ASSOCIATED PROTEIN 20"/>
    <property type="match status" value="1"/>
</dbReference>
<dbReference type="InterPro" id="IPR031490">
    <property type="entry name" value="UBZ2_FAAP20"/>
</dbReference>
<dbReference type="PROSITE" id="PS51906">
    <property type="entry name" value="ZF_UBZ2"/>
    <property type="match status" value="1"/>
</dbReference>
<dbReference type="PANTHER" id="PTHR37862">
    <property type="entry name" value="FANCONI ANEMIA CORE COMPLEX-ASSOCIATED PROTEIN 20"/>
    <property type="match status" value="1"/>
</dbReference>
<name>G3PHY0_GASAC</name>
<dbReference type="OMA" id="ELWWCEL"/>